<keyword evidence="4" id="KW-1185">Reference proteome</keyword>
<feature type="domain" description="SH3b" evidence="2">
    <location>
        <begin position="19"/>
        <end position="85"/>
    </location>
</feature>
<dbReference type="InterPro" id="IPR003646">
    <property type="entry name" value="SH3-like_bac-type"/>
</dbReference>
<dbReference type="PANTHER" id="PTHR34408">
    <property type="entry name" value="FAMILY PROTEIN, PUTATIVE-RELATED"/>
    <property type="match status" value="1"/>
</dbReference>
<feature type="domain" description="SH3b" evidence="2">
    <location>
        <begin position="89"/>
        <end position="153"/>
    </location>
</feature>
<dbReference type="STRING" id="188906.SAMN04488526_2371"/>
<evidence type="ECO:0000259" key="2">
    <source>
        <dbReference type="PROSITE" id="PS51781"/>
    </source>
</evidence>
<dbReference type="PROSITE" id="PS51781">
    <property type="entry name" value="SH3B"/>
    <property type="match status" value="2"/>
</dbReference>
<dbReference type="Pfam" id="PF08239">
    <property type="entry name" value="SH3_3"/>
    <property type="match status" value="2"/>
</dbReference>
<proteinExistence type="predicted"/>
<gene>
    <name evidence="3" type="ORF">SAMN04488526_2371</name>
</gene>
<dbReference type="InterPro" id="IPR052354">
    <property type="entry name" value="Cell_Wall_Dynamics_Protein"/>
</dbReference>
<feature type="signal peptide" evidence="1">
    <location>
        <begin position="1"/>
        <end position="19"/>
    </location>
</feature>
<reference evidence="3 4" key="1">
    <citation type="submission" date="2016-10" db="EMBL/GenBank/DDBJ databases">
        <authorList>
            <person name="de Groot N.N."/>
        </authorList>
    </citation>
    <scope>NUCLEOTIDE SEQUENCE [LARGE SCALE GENOMIC DNA]</scope>
    <source>
        <strain evidence="3 4">DSM 14858</strain>
    </source>
</reference>
<feature type="chain" id="PRO_5011576557" evidence="1">
    <location>
        <begin position="20"/>
        <end position="153"/>
    </location>
</feature>
<dbReference type="RefSeq" id="WP_092762985.1">
    <property type="nucleotide sequence ID" value="NZ_FNZQ01000004.1"/>
</dbReference>
<organism evidence="3 4">
    <name type="scientific">Jannaschia helgolandensis</name>
    <dbReference type="NCBI Taxonomy" id="188906"/>
    <lineage>
        <taxon>Bacteria</taxon>
        <taxon>Pseudomonadati</taxon>
        <taxon>Pseudomonadota</taxon>
        <taxon>Alphaproteobacteria</taxon>
        <taxon>Rhodobacterales</taxon>
        <taxon>Roseobacteraceae</taxon>
        <taxon>Jannaschia</taxon>
    </lineage>
</organism>
<evidence type="ECO:0000313" key="3">
    <source>
        <dbReference type="EMBL" id="SEL29196.1"/>
    </source>
</evidence>
<dbReference type="Proteomes" id="UP000199283">
    <property type="component" value="Unassembled WGS sequence"/>
</dbReference>
<evidence type="ECO:0000256" key="1">
    <source>
        <dbReference type="SAM" id="SignalP"/>
    </source>
</evidence>
<name>A0A1H7P0N8_9RHOB</name>
<protein>
    <submittedName>
        <fullName evidence="3">SH3 domain-containing protein</fullName>
    </submittedName>
</protein>
<sequence length="153" mass="17235">MRHVLFMAFLLLVPLGAMAQTLYVARTDDGYLNMRAGPGTRFDVIRRLSPGDRVDVEETLGKWYNIRLSSGERGWVSGNYLERGEKRAGNVLFVKQTSDGYLNFRAGPGTSHRILRRVYPGDRLVPLRTQGDWIAVRHATGAEGWVHGAYVSR</sequence>
<dbReference type="AlphaFoldDB" id="A0A1H7P0N8"/>
<evidence type="ECO:0000313" key="4">
    <source>
        <dbReference type="Proteomes" id="UP000199283"/>
    </source>
</evidence>
<keyword evidence="1" id="KW-0732">Signal</keyword>
<dbReference type="Gene3D" id="2.30.30.40">
    <property type="entry name" value="SH3 Domains"/>
    <property type="match status" value="2"/>
</dbReference>
<dbReference type="OrthoDB" id="102964at2"/>
<dbReference type="PANTHER" id="PTHR34408:SF1">
    <property type="entry name" value="GLYCOSYL HYDROLASE FAMILY 19 DOMAIN-CONTAINING PROTEIN HI_1415"/>
    <property type="match status" value="1"/>
</dbReference>
<dbReference type="EMBL" id="FNZQ01000004">
    <property type="protein sequence ID" value="SEL29196.1"/>
    <property type="molecule type" value="Genomic_DNA"/>
</dbReference>
<dbReference type="SMART" id="SM00287">
    <property type="entry name" value="SH3b"/>
    <property type="match status" value="2"/>
</dbReference>
<accession>A0A1H7P0N8</accession>